<dbReference type="KEGG" id="agv:OJF2_30730"/>
<reference evidence="3 4" key="1">
    <citation type="submission" date="2019-08" db="EMBL/GenBank/DDBJ databases">
        <title>Deep-cultivation of Planctomycetes and their phenomic and genomic characterization uncovers novel biology.</title>
        <authorList>
            <person name="Wiegand S."/>
            <person name="Jogler M."/>
            <person name="Boedeker C."/>
            <person name="Pinto D."/>
            <person name="Vollmers J."/>
            <person name="Rivas-Marin E."/>
            <person name="Kohn T."/>
            <person name="Peeters S.H."/>
            <person name="Heuer A."/>
            <person name="Rast P."/>
            <person name="Oberbeckmann S."/>
            <person name="Bunk B."/>
            <person name="Jeske O."/>
            <person name="Meyerdierks A."/>
            <person name="Storesund J.E."/>
            <person name="Kallscheuer N."/>
            <person name="Luecker S."/>
            <person name="Lage O.M."/>
            <person name="Pohl T."/>
            <person name="Merkel B.J."/>
            <person name="Hornburger P."/>
            <person name="Mueller R.-W."/>
            <person name="Bruemmer F."/>
            <person name="Labrenz M."/>
            <person name="Spormann A.M."/>
            <person name="Op den Camp H."/>
            <person name="Overmann J."/>
            <person name="Amann R."/>
            <person name="Jetten M.S.M."/>
            <person name="Mascher T."/>
            <person name="Medema M.H."/>
            <person name="Devos D.P."/>
            <person name="Kaster A.-K."/>
            <person name="Ovreas L."/>
            <person name="Rohde M."/>
            <person name="Galperin M.Y."/>
            <person name="Jogler C."/>
        </authorList>
    </citation>
    <scope>NUCLEOTIDE SEQUENCE [LARGE SCALE GENOMIC DNA]</scope>
    <source>
        <strain evidence="3 4">OJF2</strain>
    </source>
</reference>
<keyword evidence="4" id="KW-1185">Reference proteome</keyword>
<dbReference type="EMBL" id="CP042997">
    <property type="protein sequence ID" value="QEH34533.1"/>
    <property type="molecule type" value="Genomic_DNA"/>
</dbReference>
<dbReference type="OrthoDB" id="214204at2"/>
<sequence precursor="true">MMLPFHRPLATIASAAIMTSLLAGSYPLGAQEGSSKSQTKKADAKAEPKTEKAQGRVAPPDPTHRVPPGYSKLSLSDEQKNAIYKIQAKYYPQIQKLEKQADELREKRDAECEAVLKPAQKKHLQELEQQRKDAAAAKKAAAARESADKAKS</sequence>
<gene>
    <name evidence="3" type="ORF">OJF2_30730</name>
</gene>
<feature type="compositionally biased region" description="Basic and acidic residues" evidence="1">
    <location>
        <begin position="124"/>
        <end position="136"/>
    </location>
</feature>
<evidence type="ECO:0000313" key="3">
    <source>
        <dbReference type="EMBL" id="QEH34533.1"/>
    </source>
</evidence>
<evidence type="ECO:0000313" key="4">
    <source>
        <dbReference type="Proteomes" id="UP000324233"/>
    </source>
</evidence>
<protein>
    <recommendedName>
        <fullName evidence="5">LTXXQ motif protein</fullName>
    </recommendedName>
</protein>
<evidence type="ECO:0008006" key="5">
    <source>
        <dbReference type="Google" id="ProtNLM"/>
    </source>
</evidence>
<proteinExistence type="predicted"/>
<dbReference type="Proteomes" id="UP000324233">
    <property type="component" value="Chromosome"/>
</dbReference>
<feature type="region of interest" description="Disordered" evidence="1">
    <location>
        <begin position="28"/>
        <end position="74"/>
    </location>
</feature>
<accession>A0A5B9W1V7</accession>
<feature type="chain" id="PRO_5022709002" description="LTXXQ motif protein" evidence="2">
    <location>
        <begin position="24"/>
        <end position="152"/>
    </location>
</feature>
<evidence type="ECO:0000256" key="1">
    <source>
        <dbReference type="SAM" id="MobiDB-lite"/>
    </source>
</evidence>
<feature type="compositionally biased region" description="Basic and acidic residues" evidence="1">
    <location>
        <begin position="40"/>
        <end position="54"/>
    </location>
</feature>
<dbReference type="AlphaFoldDB" id="A0A5B9W1V7"/>
<name>A0A5B9W1V7_9BACT</name>
<feature type="region of interest" description="Disordered" evidence="1">
    <location>
        <begin position="124"/>
        <end position="152"/>
    </location>
</feature>
<feature type="signal peptide" evidence="2">
    <location>
        <begin position="1"/>
        <end position="23"/>
    </location>
</feature>
<keyword evidence="2" id="KW-0732">Signal</keyword>
<dbReference type="RefSeq" id="WP_148594444.1">
    <property type="nucleotide sequence ID" value="NZ_CP042997.1"/>
</dbReference>
<organism evidence="3 4">
    <name type="scientific">Aquisphaera giovannonii</name>
    <dbReference type="NCBI Taxonomy" id="406548"/>
    <lineage>
        <taxon>Bacteria</taxon>
        <taxon>Pseudomonadati</taxon>
        <taxon>Planctomycetota</taxon>
        <taxon>Planctomycetia</taxon>
        <taxon>Isosphaerales</taxon>
        <taxon>Isosphaeraceae</taxon>
        <taxon>Aquisphaera</taxon>
    </lineage>
</organism>
<evidence type="ECO:0000256" key="2">
    <source>
        <dbReference type="SAM" id="SignalP"/>
    </source>
</evidence>